<comment type="similarity">
    <text evidence="1">Belongs to the peptidase C40 family.</text>
</comment>
<feature type="domain" description="NlpC/P60" evidence="5">
    <location>
        <begin position="101"/>
        <end position="237"/>
    </location>
</feature>
<keyword evidence="7" id="KW-1185">Reference proteome</keyword>
<keyword evidence="4" id="KW-0788">Thiol protease</keyword>
<dbReference type="Gene3D" id="2.30.30.40">
    <property type="entry name" value="SH3 Domains"/>
    <property type="match status" value="1"/>
</dbReference>
<gene>
    <name evidence="6" type="ORF">C7K55_09090</name>
</gene>
<dbReference type="GO" id="GO:0008234">
    <property type="term" value="F:cysteine-type peptidase activity"/>
    <property type="evidence" value="ECO:0007669"/>
    <property type="project" value="UniProtKB-KW"/>
</dbReference>
<dbReference type="InterPro" id="IPR000064">
    <property type="entry name" value="NLP_P60_dom"/>
</dbReference>
<comment type="caution">
    <text evidence="6">The sequence shown here is derived from an EMBL/GenBank/DDBJ whole genome shotgun (WGS) entry which is preliminary data.</text>
</comment>
<dbReference type="Pfam" id="PF18348">
    <property type="entry name" value="SH3_16"/>
    <property type="match status" value="1"/>
</dbReference>
<reference evidence="6 7" key="1">
    <citation type="journal article" date="2018" name="Environ. Microbiol.">
        <title>Ecological and genomic features of two widespread freshwater picocyanobacteria.</title>
        <authorList>
            <person name="Cabello-Yeves P.J."/>
            <person name="Picazo A."/>
            <person name="Camacho A."/>
            <person name="Callieri C."/>
            <person name="Rosselli R."/>
            <person name="Roda-Garcia J.J."/>
            <person name="Coutinho F.H."/>
            <person name="Rodriguez-Valera F."/>
        </authorList>
    </citation>
    <scope>NUCLEOTIDE SEQUENCE [LARGE SCALE GENOMIC DNA]</scope>
    <source>
        <strain evidence="6 7">Tous</strain>
    </source>
</reference>
<proteinExistence type="inferred from homology"/>
<dbReference type="Proteomes" id="UP000243002">
    <property type="component" value="Unassembled WGS sequence"/>
</dbReference>
<evidence type="ECO:0000256" key="3">
    <source>
        <dbReference type="ARBA" id="ARBA00022801"/>
    </source>
</evidence>
<dbReference type="InterPro" id="IPR038765">
    <property type="entry name" value="Papain-like_cys_pep_sf"/>
</dbReference>
<sequence>MAAGAPAAPEWLIAGTNWQLTGSVDLYSQARGEGLASQAWTGRHLQILTSPAATGPGMRLRVRLLDDGYPGFLEPDSLLGRAVACSPPQPQLLQRCSIVQRMEQVLSFAQAAQRVANTYLWGGSLGPNYDCSGLMQRAYASAGIWIPRDAYLQERFCQPVAVQPGQVQLLEPGDLIFFGTPQRCSHVGLHLGGGRYLHSSGVAHGRNGIGIDDLAPQNPDPVARHYRLELRGAGRVMHSHNGSPLPT</sequence>
<dbReference type="PROSITE" id="PS51935">
    <property type="entry name" value="NLPC_P60"/>
    <property type="match status" value="1"/>
</dbReference>
<evidence type="ECO:0000259" key="5">
    <source>
        <dbReference type="PROSITE" id="PS51935"/>
    </source>
</evidence>
<dbReference type="PANTHER" id="PTHR47053">
    <property type="entry name" value="MUREIN DD-ENDOPEPTIDASE MEPH-RELATED"/>
    <property type="match status" value="1"/>
</dbReference>
<dbReference type="EMBL" id="PXXO01000009">
    <property type="protein sequence ID" value="PSJ04885.1"/>
    <property type="molecule type" value="Genomic_DNA"/>
</dbReference>
<dbReference type="PANTHER" id="PTHR47053:SF1">
    <property type="entry name" value="MUREIN DD-ENDOPEPTIDASE MEPH-RELATED"/>
    <property type="match status" value="1"/>
</dbReference>
<evidence type="ECO:0000313" key="7">
    <source>
        <dbReference type="Proteomes" id="UP000243002"/>
    </source>
</evidence>
<evidence type="ECO:0000256" key="1">
    <source>
        <dbReference type="ARBA" id="ARBA00007074"/>
    </source>
</evidence>
<evidence type="ECO:0000256" key="4">
    <source>
        <dbReference type="ARBA" id="ARBA00022807"/>
    </source>
</evidence>
<accession>A0A2P7MUR1</accession>
<dbReference type="OrthoDB" id="9808890at2"/>
<dbReference type="SUPFAM" id="SSF82057">
    <property type="entry name" value="Prokaryotic SH3-related domain"/>
    <property type="match status" value="1"/>
</dbReference>
<dbReference type="SUPFAM" id="SSF54001">
    <property type="entry name" value="Cysteine proteinases"/>
    <property type="match status" value="1"/>
</dbReference>
<evidence type="ECO:0000256" key="2">
    <source>
        <dbReference type="ARBA" id="ARBA00022670"/>
    </source>
</evidence>
<evidence type="ECO:0000313" key="6">
    <source>
        <dbReference type="EMBL" id="PSJ04885.1"/>
    </source>
</evidence>
<dbReference type="InterPro" id="IPR041382">
    <property type="entry name" value="SH3_16"/>
</dbReference>
<organism evidence="6 7">
    <name type="scientific">Cyanobium usitatum str. Tous</name>
    <dbReference type="NCBI Taxonomy" id="2116684"/>
    <lineage>
        <taxon>Bacteria</taxon>
        <taxon>Bacillati</taxon>
        <taxon>Cyanobacteriota</taxon>
        <taxon>Cyanophyceae</taxon>
        <taxon>Synechococcales</taxon>
        <taxon>Prochlorococcaceae</taxon>
        <taxon>Cyanobium</taxon>
    </lineage>
</organism>
<name>A0A2P7MUR1_9CYAN</name>
<protein>
    <submittedName>
        <fullName evidence="6">Hydrolase</fullName>
    </submittedName>
</protein>
<dbReference type="GO" id="GO:0006508">
    <property type="term" value="P:proteolysis"/>
    <property type="evidence" value="ECO:0007669"/>
    <property type="project" value="UniProtKB-KW"/>
</dbReference>
<dbReference type="AlphaFoldDB" id="A0A2P7MUR1"/>
<dbReference type="Pfam" id="PF00877">
    <property type="entry name" value="NLPC_P60"/>
    <property type="match status" value="1"/>
</dbReference>
<dbReference type="Gene3D" id="3.90.1720.10">
    <property type="entry name" value="endopeptidase domain like (from Nostoc punctiforme)"/>
    <property type="match status" value="1"/>
</dbReference>
<dbReference type="InterPro" id="IPR051202">
    <property type="entry name" value="Peptidase_C40"/>
</dbReference>
<keyword evidence="3 6" id="KW-0378">Hydrolase</keyword>
<keyword evidence="2" id="KW-0645">Protease</keyword>